<feature type="coiled-coil region" evidence="7">
    <location>
        <begin position="999"/>
        <end position="1036"/>
    </location>
</feature>
<dbReference type="InterPro" id="IPR003395">
    <property type="entry name" value="RecF/RecN/SMC_N"/>
</dbReference>
<keyword evidence="2 7" id="KW-0963">Cytoplasm</keyword>
<dbReference type="Pfam" id="PF06470">
    <property type="entry name" value="SMC_hinge"/>
    <property type="match status" value="1"/>
</dbReference>
<dbReference type="Gene3D" id="3.30.70.1620">
    <property type="match status" value="1"/>
</dbReference>
<keyword evidence="3 7" id="KW-0547">Nucleotide-binding</keyword>
<dbReference type="GO" id="GO:0016887">
    <property type="term" value="F:ATP hydrolysis activity"/>
    <property type="evidence" value="ECO:0007669"/>
    <property type="project" value="InterPro"/>
</dbReference>
<dbReference type="PIRSF" id="PIRSF005719">
    <property type="entry name" value="SMC"/>
    <property type="match status" value="1"/>
</dbReference>
<dbReference type="FunFam" id="3.40.50.300:FF:000984">
    <property type="entry name" value="Chromosome partition protein Smc"/>
    <property type="match status" value="1"/>
</dbReference>
<dbReference type="GO" id="GO:0003677">
    <property type="term" value="F:DNA binding"/>
    <property type="evidence" value="ECO:0007669"/>
    <property type="project" value="UniProtKB-UniRule"/>
</dbReference>
<keyword evidence="10" id="KW-1185">Reference proteome</keyword>
<evidence type="ECO:0000256" key="2">
    <source>
        <dbReference type="ARBA" id="ARBA00022490"/>
    </source>
</evidence>
<dbReference type="GO" id="GO:0007059">
    <property type="term" value="P:chromosome segregation"/>
    <property type="evidence" value="ECO:0007669"/>
    <property type="project" value="UniProtKB-UniRule"/>
</dbReference>
<dbReference type="InterPro" id="IPR010935">
    <property type="entry name" value="SMC_hinge"/>
</dbReference>
<dbReference type="GO" id="GO:0005524">
    <property type="term" value="F:ATP binding"/>
    <property type="evidence" value="ECO:0007669"/>
    <property type="project" value="UniProtKB-UniRule"/>
</dbReference>
<dbReference type="AlphaFoldDB" id="A0A410QCM9"/>
<proteinExistence type="inferred from homology"/>
<dbReference type="HAMAP" id="MF_01894">
    <property type="entry name" value="Smc_prok"/>
    <property type="match status" value="1"/>
</dbReference>
<feature type="binding site" evidence="7">
    <location>
        <begin position="32"/>
        <end position="39"/>
    </location>
    <ligand>
        <name>ATP</name>
        <dbReference type="ChEBI" id="CHEBI:30616"/>
    </ligand>
</feature>
<dbReference type="PANTHER" id="PTHR43977">
    <property type="entry name" value="STRUCTURAL MAINTENANCE OF CHROMOSOMES PROTEIN 3"/>
    <property type="match status" value="1"/>
</dbReference>
<dbReference type="CDD" id="cd03278">
    <property type="entry name" value="ABC_SMC_barmotin"/>
    <property type="match status" value="2"/>
</dbReference>
<feature type="coiled-coil region" evidence="7">
    <location>
        <begin position="167"/>
        <end position="201"/>
    </location>
</feature>
<evidence type="ECO:0000313" key="10">
    <source>
        <dbReference type="Proteomes" id="UP000287969"/>
    </source>
</evidence>
<evidence type="ECO:0000256" key="5">
    <source>
        <dbReference type="ARBA" id="ARBA00023054"/>
    </source>
</evidence>
<dbReference type="Proteomes" id="UP000287969">
    <property type="component" value="Chromosome"/>
</dbReference>
<keyword evidence="5 7" id="KW-0175">Coiled coil</keyword>
<dbReference type="SUPFAM" id="SSF75553">
    <property type="entry name" value="Smc hinge domain"/>
    <property type="match status" value="1"/>
</dbReference>
<comment type="subunit">
    <text evidence="7">Homodimer.</text>
</comment>
<accession>A0A410QCM9</accession>
<comment type="function">
    <text evidence="7">Required for chromosome condensation and partitioning.</text>
</comment>
<dbReference type="GO" id="GO:0006260">
    <property type="term" value="P:DNA replication"/>
    <property type="evidence" value="ECO:0007669"/>
    <property type="project" value="UniProtKB-UniRule"/>
</dbReference>
<keyword evidence="4 7" id="KW-0067">ATP-binding</keyword>
<evidence type="ECO:0000256" key="4">
    <source>
        <dbReference type="ARBA" id="ARBA00022840"/>
    </source>
</evidence>
<feature type="coiled-coil region" evidence="7">
    <location>
        <begin position="448"/>
        <end position="485"/>
    </location>
</feature>
<dbReference type="SUPFAM" id="SSF52540">
    <property type="entry name" value="P-loop containing nucleoside triphosphate hydrolases"/>
    <property type="match status" value="2"/>
</dbReference>
<dbReference type="GO" id="GO:0030261">
    <property type="term" value="P:chromosome condensation"/>
    <property type="evidence" value="ECO:0007669"/>
    <property type="project" value="InterPro"/>
</dbReference>
<dbReference type="KEGG" id="spoa:EQM13_08285"/>
<protein>
    <recommendedName>
        <fullName evidence="7">Chromosome partition protein Smc</fullName>
    </recommendedName>
</protein>
<dbReference type="GO" id="GO:0005694">
    <property type="term" value="C:chromosome"/>
    <property type="evidence" value="ECO:0007669"/>
    <property type="project" value="InterPro"/>
</dbReference>
<dbReference type="OrthoDB" id="9808768at2"/>
<evidence type="ECO:0000256" key="1">
    <source>
        <dbReference type="ARBA" id="ARBA00004496"/>
    </source>
</evidence>
<dbReference type="InterPro" id="IPR011890">
    <property type="entry name" value="SMC_prok"/>
</dbReference>
<gene>
    <name evidence="7 9" type="primary">smc</name>
    <name evidence="9" type="ORF">EQM13_08285</name>
</gene>
<evidence type="ECO:0000259" key="8">
    <source>
        <dbReference type="SMART" id="SM00968"/>
    </source>
</evidence>
<reference evidence="10" key="1">
    <citation type="submission" date="2019-01" db="EMBL/GenBank/DDBJ databases">
        <title>Draft genomes of a novel of Sporanaerobacter strains.</title>
        <authorList>
            <person name="Ma S."/>
        </authorList>
    </citation>
    <scope>NUCLEOTIDE SEQUENCE [LARGE SCALE GENOMIC DNA]</scope>
    <source>
        <strain evidence="10">NJN-17</strain>
    </source>
</reference>
<dbReference type="Gene3D" id="1.20.1060.20">
    <property type="match status" value="1"/>
</dbReference>
<feature type="coiled-coil region" evidence="7">
    <location>
        <begin position="227"/>
        <end position="352"/>
    </location>
</feature>
<dbReference type="Pfam" id="PF02463">
    <property type="entry name" value="SMC_N"/>
    <property type="match status" value="1"/>
</dbReference>
<feature type="domain" description="SMC hinge" evidence="8">
    <location>
        <begin position="525"/>
        <end position="642"/>
    </location>
</feature>
<name>A0A410QCM9_9FIRM</name>
<comment type="subcellular location">
    <subcellularLocation>
        <location evidence="1 7">Cytoplasm</location>
    </subcellularLocation>
</comment>
<feature type="coiled-coil region" evidence="7">
    <location>
        <begin position="684"/>
        <end position="935"/>
    </location>
</feature>
<evidence type="ECO:0000313" key="9">
    <source>
        <dbReference type="EMBL" id="QAT61578.1"/>
    </source>
</evidence>
<evidence type="ECO:0000256" key="6">
    <source>
        <dbReference type="ARBA" id="ARBA00023125"/>
    </source>
</evidence>
<dbReference type="NCBIfam" id="TIGR02168">
    <property type="entry name" value="SMC_prok_B"/>
    <property type="match status" value="1"/>
</dbReference>
<evidence type="ECO:0000256" key="7">
    <source>
        <dbReference type="HAMAP-Rule" id="MF_01894"/>
    </source>
</evidence>
<dbReference type="Gene3D" id="3.40.50.300">
    <property type="entry name" value="P-loop containing nucleotide triphosphate hydrolases"/>
    <property type="match status" value="2"/>
</dbReference>
<evidence type="ECO:0000256" key="3">
    <source>
        <dbReference type="ARBA" id="ARBA00022741"/>
    </source>
</evidence>
<keyword evidence="6 7" id="KW-0238">DNA-binding</keyword>
<comment type="similarity">
    <text evidence="7">Belongs to the SMC family.</text>
</comment>
<dbReference type="SMART" id="SM00968">
    <property type="entry name" value="SMC_hinge"/>
    <property type="match status" value="1"/>
</dbReference>
<dbReference type="InterPro" id="IPR024704">
    <property type="entry name" value="SMC"/>
</dbReference>
<dbReference type="EMBL" id="CP035282">
    <property type="protein sequence ID" value="QAT61578.1"/>
    <property type="molecule type" value="Genomic_DNA"/>
</dbReference>
<dbReference type="InterPro" id="IPR036277">
    <property type="entry name" value="SMC_hinge_sf"/>
</dbReference>
<sequence>MHLKKLEMHGFKSFADKTEIEFKDGITGIVGPNGSGKSNIADAVRWVLGEQSVKNLRGNKMEDVIFSGTEKRRAVGYAEVTIVFDNKDLKIPIEYSEVAVTRRMFRSGESEYYINKNSCRLKDIRELFMDTGVGKEGYSIIGQGRVDEILSTKPEDRRNIFEEASGIVKFKMRKEESEKKLDKTEGNILRINDIITELESQTGPLKEQSETAKEYLKLSQELKEIQVNLFLREIDNLNSNLLNLEKDKKSIEDQIKKSVEENEYLQKEYLNIKSKLEEKEGSIENIRNKNYEIQSSAEKYQNELSLINEKERYLNKEKERIEGEITNLNKEREELLAEEKKEENSLKIADEELIKLSKKLAINVDELDSINNEISLKDSDIQSRKDNIFEKLNSVTDIKNKIINLNAFEENINKRICQIDSETEEMRKEKSEKMLLLNGIKKSIVDREKEFNRYKEEAENRLRRQKKLKSDIENISLKFNELKENLNGKISNFQLLKNMEEEYEGFYKSVRGILKAIDKDNFLSKGVIGVVANLIKVDKKFEKAIEMALGSNLQNIVVDKEETAKKLIDYLKRNRLGRATFLPCTAIRGNKLKISSHDSNEKGIVGVAADLIDFDKRYMNIFEYLMGRTLIVENIDWGIAISKKYKNSFKIVTLDGNILNPGGSITGGSVSNAPTNILVRKMKLDELVKDIDVLKEEKKSLENNIWKLKSLNDKEEADLEDLNEKIKTMNIEIIQMKNEEDNIVQDIERLKNGEDKYLKEKESLNAEKTDMKKESLNLKDQLKEAEEGNTILRENMKEEMENFEIRKKTRDELNDKVTQMKIEKSLKESNLNSIKEKINNIKEKIGNSLLVVNTKKEEIEKLKDDLFQLVDKKKALSEKIDACKYDLQNSEEELEKEKEKKKELTCSLNLKDESLNIIKDNISKLEKNLNNINIKEAKYSVQVENCYGKLMEEYELTYEEGLDYKIDIDDEKKYYDRAKDIKECIKNLGTVNLSSVEEYKKVKERLDFIKDQRKDLVAAKEDLINVIKEMEEKMREQFVHSFNLIRKNFNEVFVELFGGGKADIYLEEPEKVLTSGIEIISQPPGKKLQSLTLLSGGEKSLTAVALLFSILKTKPTPFCILDEIDAALDEGNIYRYTKYLKKISQDTQFIIITHRKNTMEIADVLHGATMEEEGVTKMVSIKLKDKYSEIAS</sequence>
<dbReference type="GO" id="GO:0007062">
    <property type="term" value="P:sister chromatid cohesion"/>
    <property type="evidence" value="ECO:0007669"/>
    <property type="project" value="InterPro"/>
</dbReference>
<dbReference type="InterPro" id="IPR027417">
    <property type="entry name" value="P-loop_NTPase"/>
</dbReference>
<comment type="domain">
    <text evidence="7">Contains large globular domains required for ATP hydrolysis at each terminus and a third globular domain forming a flexible hinge near the middle of the molecule. These domains are separated by coiled-coil structures.</text>
</comment>
<dbReference type="FunFam" id="3.40.50.300:FF:000901">
    <property type="entry name" value="Chromosome partition protein Smc"/>
    <property type="match status" value="1"/>
</dbReference>
<dbReference type="GO" id="GO:0005737">
    <property type="term" value="C:cytoplasm"/>
    <property type="evidence" value="ECO:0007669"/>
    <property type="project" value="UniProtKB-SubCell"/>
</dbReference>
<organism evidence="9 10">
    <name type="scientific">Acidilutibacter cellobiosedens</name>
    <dbReference type="NCBI Taxonomy" id="2507161"/>
    <lineage>
        <taxon>Bacteria</taxon>
        <taxon>Bacillati</taxon>
        <taxon>Bacillota</taxon>
        <taxon>Tissierellia</taxon>
        <taxon>Tissierellales</taxon>
        <taxon>Acidilutibacteraceae</taxon>
        <taxon>Acidilutibacter</taxon>
    </lineage>
</organism>